<dbReference type="AlphaFoldDB" id="A0A813EXN0"/>
<name>A0A813EXN0_POLGL</name>
<evidence type="ECO:0000313" key="1">
    <source>
        <dbReference type="EMBL" id="CAE8603782.1"/>
    </source>
</evidence>
<keyword evidence="2" id="KW-1185">Reference proteome</keyword>
<feature type="non-terminal residue" evidence="1">
    <location>
        <position position="1"/>
    </location>
</feature>
<accession>A0A813EXN0</accession>
<gene>
    <name evidence="1" type="ORF">PGLA1383_LOCUS21985</name>
</gene>
<protein>
    <submittedName>
        <fullName evidence="1">Uncharacterized protein</fullName>
    </submittedName>
</protein>
<dbReference type="EMBL" id="CAJNNV010015780">
    <property type="protein sequence ID" value="CAE8603782.1"/>
    <property type="molecule type" value="Genomic_DNA"/>
</dbReference>
<dbReference type="Proteomes" id="UP000654075">
    <property type="component" value="Unassembled WGS sequence"/>
</dbReference>
<sequence>FAMQNMLPNSAESVLKELPQEVAIAVMRQGPLQHNGDSYGALMQRVQQVMMDPAMAAAAAAQSQALQQQQQQLYAQQQQQMQQQQYGYQQAPMQGYDPNAYQQQMHQQVQPNYGYQQAPMQAQSSDPLTDFCRQNRVDGAVEQVLRSAAPDLQALVMAEGPLYGNNPSEVLIARVKRIMNQP</sequence>
<proteinExistence type="predicted"/>
<reference evidence="1" key="1">
    <citation type="submission" date="2021-02" db="EMBL/GenBank/DDBJ databases">
        <authorList>
            <person name="Dougan E. K."/>
            <person name="Rhodes N."/>
            <person name="Thang M."/>
            <person name="Chan C."/>
        </authorList>
    </citation>
    <scope>NUCLEOTIDE SEQUENCE</scope>
</reference>
<organism evidence="1 2">
    <name type="scientific">Polarella glacialis</name>
    <name type="common">Dinoflagellate</name>
    <dbReference type="NCBI Taxonomy" id="89957"/>
    <lineage>
        <taxon>Eukaryota</taxon>
        <taxon>Sar</taxon>
        <taxon>Alveolata</taxon>
        <taxon>Dinophyceae</taxon>
        <taxon>Suessiales</taxon>
        <taxon>Suessiaceae</taxon>
        <taxon>Polarella</taxon>
    </lineage>
</organism>
<comment type="caution">
    <text evidence="1">The sequence shown here is derived from an EMBL/GenBank/DDBJ whole genome shotgun (WGS) entry which is preliminary data.</text>
</comment>
<evidence type="ECO:0000313" key="2">
    <source>
        <dbReference type="Proteomes" id="UP000654075"/>
    </source>
</evidence>
<dbReference type="OrthoDB" id="10647648at2759"/>